<feature type="compositionally biased region" description="Polar residues" evidence="1">
    <location>
        <begin position="9"/>
        <end position="18"/>
    </location>
</feature>
<evidence type="ECO:0000313" key="3">
    <source>
        <dbReference type="Proteomes" id="UP000320333"/>
    </source>
</evidence>
<reference evidence="2 3" key="1">
    <citation type="journal article" date="2019" name="Sci. Rep.">
        <title>Comparative genomics of chytrid fungi reveal insights into the obligate biotrophic and pathogenic lifestyle of Synchytrium endobioticum.</title>
        <authorList>
            <person name="van de Vossenberg B.T.L.H."/>
            <person name="Warris S."/>
            <person name="Nguyen H.D.T."/>
            <person name="van Gent-Pelzer M.P.E."/>
            <person name="Joly D.L."/>
            <person name="van de Geest H.C."/>
            <person name="Bonants P.J.M."/>
            <person name="Smith D.S."/>
            <person name="Levesque C.A."/>
            <person name="van der Lee T.A.J."/>
        </authorList>
    </citation>
    <scope>NUCLEOTIDE SEQUENCE [LARGE SCALE GENOMIC DNA]</scope>
    <source>
        <strain evidence="2 3">CBS 675.73</strain>
    </source>
</reference>
<dbReference type="PANTHER" id="PTHR28037">
    <property type="entry name" value="ALCOHOL O-ACETYLTRANSFERASE 1-RELATED"/>
    <property type="match status" value="1"/>
</dbReference>
<keyword evidence="3" id="KW-1185">Reference proteome</keyword>
<evidence type="ECO:0008006" key="4">
    <source>
        <dbReference type="Google" id="ProtNLM"/>
    </source>
</evidence>
<accession>A0A507FKT8</accession>
<organism evidence="2 3">
    <name type="scientific">Chytriomyces confervae</name>
    <dbReference type="NCBI Taxonomy" id="246404"/>
    <lineage>
        <taxon>Eukaryota</taxon>
        <taxon>Fungi</taxon>
        <taxon>Fungi incertae sedis</taxon>
        <taxon>Chytridiomycota</taxon>
        <taxon>Chytridiomycota incertae sedis</taxon>
        <taxon>Chytridiomycetes</taxon>
        <taxon>Chytridiales</taxon>
        <taxon>Chytriomycetaceae</taxon>
        <taxon>Chytriomyces</taxon>
    </lineage>
</organism>
<dbReference type="OrthoDB" id="2150604at2759"/>
<feature type="region of interest" description="Disordered" evidence="1">
    <location>
        <begin position="1"/>
        <end position="21"/>
    </location>
</feature>
<comment type="caution">
    <text evidence="2">The sequence shown here is derived from an EMBL/GenBank/DDBJ whole genome shotgun (WGS) entry which is preliminary data.</text>
</comment>
<name>A0A507FKT8_9FUNG</name>
<protein>
    <recommendedName>
        <fullName evidence="4">Diacylglycerol O-acyltransferase</fullName>
    </recommendedName>
</protein>
<feature type="region of interest" description="Disordered" evidence="1">
    <location>
        <begin position="295"/>
        <end position="347"/>
    </location>
</feature>
<dbReference type="AlphaFoldDB" id="A0A507FKT8"/>
<gene>
    <name evidence="2" type="ORF">CcCBS67573_g01684</name>
</gene>
<evidence type="ECO:0000256" key="1">
    <source>
        <dbReference type="SAM" id="MobiDB-lite"/>
    </source>
</evidence>
<dbReference type="InterPro" id="IPR052058">
    <property type="entry name" value="Alcohol_O-acetyltransferase"/>
</dbReference>
<dbReference type="Proteomes" id="UP000320333">
    <property type="component" value="Unassembled WGS sequence"/>
</dbReference>
<dbReference type="EMBL" id="QEAP01000030">
    <property type="protein sequence ID" value="TPX77019.1"/>
    <property type="molecule type" value="Genomic_DNA"/>
</dbReference>
<dbReference type="PANTHER" id="PTHR28037:SF1">
    <property type="entry name" value="ALCOHOL O-ACETYLTRANSFERASE 1-RELATED"/>
    <property type="match status" value="1"/>
</dbReference>
<sequence>MPQHLSPATAHNSRSASIAGSTKSKSSILSSWSMSSQRSVVESNGLSITERFFFKTAPDKQQVLMCISLRVRMPKQTDPSPARIIDLLRIAQAKHYRLSSWVDHETLGALPFCEKAKDLPTNYRFLERKHDQEWLEVYHDEINTNFDTDDVTRPLWRTAIVLPKEWMPVPGTEVYEKQTPIVPEHRLKKENPIFYDRNATGFGLVIPESAPDAKTFDIMFTFHHCLGDGLSMFAFARTFLECTDLAHFTADDLKLDQIDVSMDPPPVLDNLFNPNVLEIVPAAMGMAFSALGKKKKRLGHTDENPGPAPTGLPLPSSTAKPNGGPTPSPEPPFENDENDLPSRASSPVEQITMGPLTKTGTGHTNVRFLHFNADFTNTLRKRAKSEKTSMAAVLVVASLAACRAVFIHGVKRDGGDLSKQVPKNQGWVVTNSIRHILPQSKLLEGGDRETDEALKVFGGYAGSVSNNLKIKDDSHIWDRCRYIKRSILTSFRASIQRMKVANYAYRHPKIWKAAEKRVDLSKLSRMFSCEVANLGAWEYPCATPDAPDTDERVRLDYFGGGLNASFDGSRGLFSLGIITLGGNMNVAVCYDTKSVLPDEAEVFFRAFTQTLKRMSEAGHKATVADMIY</sequence>
<proteinExistence type="predicted"/>
<evidence type="ECO:0000313" key="2">
    <source>
        <dbReference type="EMBL" id="TPX77019.1"/>
    </source>
</evidence>